<evidence type="ECO:0000256" key="2">
    <source>
        <dbReference type="ARBA" id="ARBA00022649"/>
    </source>
</evidence>
<dbReference type="Gene3D" id="3.30.920.30">
    <property type="entry name" value="Hypothetical protein"/>
    <property type="match status" value="1"/>
</dbReference>
<reference evidence="8 9" key="1">
    <citation type="submission" date="2021-03" db="EMBL/GenBank/DDBJ databases">
        <title>Metabolic Capacity of the Antarctic Cyanobacterium Phormidium pseudopriestleyi that Sustains Oxygenic Photosynthesis in the Presence of Hydrogen Sulfide.</title>
        <authorList>
            <person name="Lumian J.E."/>
            <person name="Jungblut A.D."/>
            <person name="Dillon M.L."/>
            <person name="Hawes I."/>
            <person name="Doran P.T."/>
            <person name="Mackey T.J."/>
            <person name="Dick G.J."/>
            <person name="Grettenberger C.L."/>
            <person name="Sumner D.Y."/>
        </authorList>
    </citation>
    <scope>NUCLEOTIDE SEQUENCE [LARGE SCALE GENOMIC DNA]</scope>
    <source>
        <strain evidence="8 9">FRX01</strain>
    </source>
</reference>
<proteinExistence type="inferred from homology"/>
<keyword evidence="7" id="KW-0346">Stress response</keyword>
<sequence>MKLPRNLSGQDLVKALRVFGYEVSHQTGSHIRLTTQYNGEHHLTIPAHNPLKIGTLNAILKDISNHININREELLNQLFR</sequence>
<evidence type="ECO:0000313" key="8">
    <source>
        <dbReference type="EMBL" id="MBO0351160.1"/>
    </source>
</evidence>
<dbReference type="InterPro" id="IPR038570">
    <property type="entry name" value="HicA_sf"/>
</dbReference>
<dbReference type="Proteomes" id="UP000664844">
    <property type="component" value="Unassembled WGS sequence"/>
</dbReference>
<dbReference type="EMBL" id="JAFLQW010000505">
    <property type="protein sequence ID" value="MBO0351160.1"/>
    <property type="molecule type" value="Genomic_DNA"/>
</dbReference>
<comment type="caution">
    <text evidence="8">The sequence shown here is derived from an EMBL/GenBank/DDBJ whole genome shotgun (WGS) entry which is preliminary data.</text>
</comment>
<comment type="similarity">
    <text evidence="1">Belongs to the HicA mRNA interferase family.</text>
</comment>
<evidence type="ECO:0000256" key="1">
    <source>
        <dbReference type="ARBA" id="ARBA00006620"/>
    </source>
</evidence>
<evidence type="ECO:0000313" key="9">
    <source>
        <dbReference type="Proteomes" id="UP000664844"/>
    </source>
</evidence>
<dbReference type="Pfam" id="PF07927">
    <property type="entry name" value="HicA_toxin"/>
    <property type="match status" value="1"/>
</dbReference>
<keyword evidence="9" id="KW-1185">Reference proteome</keyword>
<evidence type="ECO:0000256" key="5">
    <source>
        <dbReference type="ARBA" id="ARBA00022801"/>
    </source>
</evidence>
<keyword evidence="4" id="KW-0255">Endonuclease</keyword>
<evidence type="ECO:0000256" key="4">
    <source>
        <dbReference type="ARBA" id="ARBA00022759"/>
    </source>
</evidence>
<dbReference type="RefSeq" id="WP_207089614.1">
    <property type="nucleotide sequence ID" value="NZ_JAFLQW010000505.1"/>
</dbReference>
<organism evidence="8 9">
    <name type="scientific">Phormidium pseudopriestleyi FRX01</name>
    <dbReference type="NCBI Taxonomy" id="1759528"/>
    <lineage>
        <taxon>Bacteria</taxon>
        <taxon>Bacillati</taxon>
        <taxon>Cyanobacteriota</taxon>
        <taxon>Cyanophyceae</taxon>
        <taxon>Oscillatoriophycideae</taxon>
        <taxon>Oscillatoriales</taxon>
        <taxon>Oscillatoriaceae</taxon>
        <taxon>Phormidium</taxon>
    </lineage>
</organism>
<keyword evidence="6" id="KW-0694">RNA-binding</keyword>
<keyword evidence="5" id="KW-0378">Hydrolase</keyword>
<accession>A0ABS3FVM0</accession>
<dbReference type="InterPro" id="IPR012933">
    <property type="entry name" value="HicA_mRNA_interferase"/>
</dbReference>
<name>A0ABS3FVM0_9CYAN</name>
<evidence type="ECO:0000256" key="6">
    <source>
        <dbReference type="ARBA" id="ARBA00022884"/>
    </source>
</evidence>
<dbReference type="SUPFAM" id="SSF54786">
    <property type="entry name" value="YcfA/nrd intein domain"/>
    <property type="match status" value="1"/>
</dbReference>
<evidence type="ECO:0000256" key="3">
    <source>
        <dbReference type="ARBA" id="ARBA00022722"/>
    </source>
</evidence>
<evidence type="ECO:0000256" key="7">
    <source>
        <dbReference type="ARBA" id="ARBA00023016"/>
    </source>
</evidence>
<gene>
    <name evidence="8" type="ORF">J0895_19195</name>
</gene>
<keyword evidence="2" id="KW-1277">Toxin-antitoxin system</keyword>
<keyword evidence="3" id="KW-0540">Nuclease</keyword>
<protein>
    <submittedName>
        <fullName evidence="8">Type II toxin-antitoxin system HicA family toxin</fullName>
    </submittedName>
</protein>